<sequence>MTTRTGYLIKHTLPSARYNRWSLSHRATRGGSSGLMLCDATWR</sequence>
<dbReference type="EnsemblPlants" id="TuG1812G0700001147.01.T01">
    <property type="protein sequence ID" value="TuG1812G0700001147.01.T01.cds366112"/>
    <property type="gene ID" value="TuG1812G0700001147.01"/>
</dbReference>
<keyword evidence="2" id="KW-1185">Reference proteome</keyword>
<proteinExistence type="predicted"/>
<dbReference type="Proteomes" id="UP000015106">
    <property type="component" value="Chromosome 7"/>
</dbReference>
<dbReference type="AlphaFoldDB" id="A0A8R7QZQ1"/>
<evidence type="ECO:0000313" key="2">
    <source>
        <dbReference type="Proteomes" id="UP000015106"/>
    </source>
</evidence>
<name>A0A8R7QZQ1_TRIUA</name>
<dbReference type="Gramene" id="TuG1812G0700001147.01.T01">
    <property type="protein sequence ID" value="TuG1812G0700001147.01.T01.cds366112"/>
    <property type="gene ID" value="TuG1812G0700001147.01"/>
</dbReference>
<accession>A0A8R7QZQ1</accession>
<evidence type="ECO:0000313" key="1">
    <source>
        <dbReference type="EnsemblPlants" id="TuG1812G0700001147.01.T01.cds366112"/>
    </source>
</evidence>
<reference evidence="1" key="2">
    <citation type="submission" date="2018-03" db="EMBL/GenBank/DDBJ databases">
        <title>The Triticum urartu genome reveals the dynamic nature of wheat genome evolution.</title>
        <authorList>
            <person name="Ling H."/>
            <person name="Ma B."/>
            <person name="Shi X."/>
            <person name="Liu H."/>
            <person name="Dong L."/>
            <person name="Sun H."/>
            <person name="Cao Y."/>
            <person name="Gao Q."/>
            <person name="Zheng S."/>
            <person name="Li Y."/>
            <person name="Yu Y."/>
            <person name="Du H."/>
            <person name="Qi M."/>
            <person name="Li Y."/>
            <person name="Yu H."/>
            <person name="Cui Y."/>
            <person name="Wang N."/>
            <person name="Chen C."/>
            <person name="Wu H."/>
            <person name="Zhao Y."/>
            <person name="Zhang J."/>
            <person name="Li Y."/>
            <person name="Zhou W."/>
            <person name="Zhang B."/>
            <person name="Hu W."/>
            <person name="Eijk M."/>
            <person name="Tang J."/>
            <person name="Witsenboer H."/>
            <person name="Zhao S."/>
            <person name="Li Z."/>
            <person name="Zhang A."/>
            <person name="Wang D."/>
            <person name="Liang C."/>
        </authorList>
    </citation>
    <scope>NUCLEOTIDE SEQUENCE [LARGE SCALE GENOMIC DNA]</scope>
    <source>
        <strain evidence="1">cv. G1812</strain>
    </source>
</reference>
<organism evidence="1 2">
    <name type="scientific">Triticum urartu</name>
    <name type="common">Red wild einkorn</name>
    <name type="synonym">Crithodium urartu</name>
    <dbReference type="NCBI Taxonomy" id="4572"/>
    <lineage>
        <taxon>Eukaryota</taxon>
        <taxon>Viridiplantae</taxon>
        <taxon>Streptophyta</taxon>
        <taxon>Embryophyta</taxon>
        <taxon>Tracheophyta</taxon>
        <taxon>Spermatophyta</taxon>
        <taxon>Magnoliopsida</taxon>
        <taxon>Liliopsida</taxon>
        <taxon>Poales</taxon>
        <taxon>Poaceae</taxon>
        <taxon>BOP clade</taxon>
        <taxon>Pooideae</taxon>
        <taxon>Triticodae</taxon>
        <taxon>Triticeae</taxon>
        <taxon>Triticinae</taxon>
        <taxon>Triticum</taxon>
    </lineage>
</organism>
<reference evidence="2" key="1">
    <citation type="journal article" date="2013" name="Nature">
        <title>Draft genome of the wheat A-genome progenitor Triticum urartu.</title>
        <authorList>
            <person name="Ling H.Q."/>
            <person name="Zhao S."/>
            <person name="Liu D."/>
            <person name="Wang J."/>
            <person name="Sun H."/>
            <person name="Zhang C."/>
            <person name="Fan H."/>
            <person name="Li D."/>
            <person name="Dong L."/>
            <person name="Tao Y."/>
            <person name="Gao C."/>
            <person name="Wu H."/>
            <person name="Li Y."/>
            <person name="Cui Y."/>
            <person name="Guo X."/>
            <person name="Zheng S."/>
            <person name="Wang B."/>
            <person name="Yu K."/>
            <person name="Liang Q."/>
            <person name="Yang W."/>
            <person name="Lou X."/>
            <person name="Chen J."/>
            <person name="Feng M."/>
            <person name="Jian J."/>
            <person name="Zhang X."/>
            <person name="Luo G."/>
            <person name="Jiang Y."/>
            <person name="Liu J."/>
            <person name="Wang Z."/>
            <person name="Sha Y."/>
            <person name="Zhang B."/>
            <person name="Wu H."/>
            <person name="Tang D."/>
            <person name="Shen Q."/>
            <person name="Xue P."/>
            <person name="Zou S."/>
            <person name="Wang X."/>
            <person name="Liu X."/>
            <person name="Wang F."/>
            <person name="Yang Y."/>
            <person name="An X."/>
            <person name="Dong Z."/>
            <person name="Zhang K."/>
            <person name="Zhang X."/>
            <person name="Luo M.C."/>
            <person name="Dvorak J."/>
            <person name="Tong Y."/>
            <person name="Wang J."/>
            <person name="Yang H."/>
            <person name="Li Z."/>
            <person name="Wang D."/>
            <person name="Zhang A."/>
            <person name="Wang J."/>
        </authorList>
    </citation>
    <scope>NUCLEOTIDE SEQUENCE</scope>
    <source>
        <strain evidence="2">cv. G1812</strain>
    </source>
</reference>
<reference evidence="1" key="3">
    <citation type="submission" date="2022-06" db="UniProtKB">
        <authorList>
            <consortium name="EnsemblPlants"/>
        </authorList>
    </citation>
    <scope>IDENTIFICATION</scope>
</reference>
<protein>
    <submittedName>
        <fullName evidence="1">Uncharacterized protein</fullName>
    </submittedName>
</protein>